<dbReference type="Proteomes" id="UP000250043">
    <property type="component" value="Unassembled WGS sequence"/>
</dbReference>
<proteinExistence type="predicted"/>
<feature type="non-terminal residue" evidence="1">
    <location>
        <position position="119"/>
    </location>
</feature>
<name>A0A8E2DEC3_9APHY</name>
<evidence type="ECO:0000313" key="1">
    <source>
        <dbReference type="EMBL" id="OCH83756.1"/>
    </source>
</evidence>
<gene>
    <name evidence="1" type="ORF">OBBRIDRAFT_829793</name>
</gene>
<protein>
    <submittedName>
        <fullName evidence="1">Uncharacterized protein</fullName>
    </submittedName>
</protein>
<organism evidence="1 2">
    <name type="scientific">Obba rivulosa</name>
    <dbReference type="NCBI Taxonomy" id="1052685"/>
    <lineage>
        <taxon>Eukaryota</taxon>
        <taxon>Fungi</taxon>
        <taxon>Dikarya</taxon>
        <taxon>Basidiomycota</taxon>
        <taxon>Agaricomycotina</taxon>
        <taxon>Agaricomycetes</taxon>
        <taxon>Polyporales</taxon>
        <taxon>Gelatoporiaceae</taxon>
        <taxon>Obba</taxon>
    </lineage>
</organism>
<accession>A0A8E2DEC3</accession>
<keyword evidence="2" id="KW-1185">Reference proteome</keyword>
<reference evidence="1 2" key="1">
    <citation type="submission" date="2016-07" db="EMBL/GenBank/DDBJ databases">
        <title>Draft genome of the white-rot fungus Obba rivulosa 3A-2.</title>
        <authorList>
            <consortium name="DOE Joint Genome Institute"/>
            <person name="Miettinen O."/>
            <person name="Riley R."/>
            <person name="Acob R."/>
            <person name="Barry K."/>
            <person name="Cullen D."/>
            <person name="De Vries R."/>
            <person name="Hainaut M."/>
            <person name="Hatakka A."/>
            <person name="Henrissat B."/>
            <person name="Hilden K."/>
            <person name="Kuo R."/>
            <person name="Labutti K."/>
            <person name="Lipzen A."/>
            <person name="Makela M.R."/>
            <person name="Sandor L."/>
            <person name="Spatafora J.W."/>
            <person name="Grigoriev I.V."/>
            <person name="Hibbett D.S."/>
        </authorList>
    </citation>
    <scope>NUCLEOTIDE SEQUENCE [LARGE SCALE GENOMIC DNA]</scope>
    <source>
        <strain evidence="1 2">3A-2</strain>
    </source>
</reference>
<evidence type="ECO:0000313" key="2">
    <source>
        <dbReference type="Proteomes" id="UP000250043"/>
    </source>
</evidence>
<dbReference type="EMBL" id="KV722828">
    <property type="protein sequence ID" value="OCH83756.1"/>
    <property type="molecule type" value="Genomic_DNA"/>
</dbReference>
<sequence>MPEQIAFHTAYLSPFAHSNCTALMRRQVELALLETPAKHPEYEVDLENKPDWHLTTTLGLCMGGGNMTQIGDIHAAIRVQCLAAQRYVSKSRVLWNRTPTIGGRMYNGYQRRQGGAATG</sequence>
<dbReference type="AlphaFoldDB" id="A0A8E2DEC3"/>